<keyword evidence="2" id="KW-0482">Metalloprotease</keyword>
<proteinExistence type="predicted"/>
<dbReference type="InterPro" id="IPR053136">
    <property type="entry name" value="UTP_pyrophosphatase-like"/>
</dbReference>
<comment type="caution">
    <text evidence="2">The sequence shown here is derived from an EMBL/GenBank/DDBJ whole genome shotgun (WGS) entry which is preliminary data.</text>
</comment>
<reference evidence="2 3" key="1">
    <citation type="submission" date="2024-03" db="EMBL/GenBank/DDBJ databases">
        <title>Human intestinal bacterial collection.</title>
        <authorList>
            <person name="Pauvert C."/>
            <person name="Hitch T.C.A."/>
            <person name="Clavel T."/>
        </authorList>
    </citation>
    <scope>NUCLEOTIDE SEQUENCE [LARGE SCALE GENOMIC DNA]</scope>
    <source>
        <strain evidence="2 3">CLA-AA-H185</strain>
    </source>
</reference>
<evidence type="ECO:0000313" key="3">
    <source>
        <dbReference type="Proteomes" id="UP001454489"/>
    </source>
</evidence>
<dbReference type="CDD" id="cd07344">
    <property type="entry name" value="M48_yhfN_like"/>
    <property type="match status" value="1"/>
</dbReference>
<dbReference type="PANTHER" id="PTHR30399:SF1">
    <property type="entry name" value="UTP PYROPHOSPHATASE"/>
    <property type="match status" value="1"/>
</dbReference>
<dbReference type="Pfam" id="PF01863">
    <property type="entry name" value="YgjP-like"/>
    <property type="match status" value="1"/>
</dbReference>
<dbReference type="RefSeq" id="WP_353529402.1">
    <property type="nucleotide sequence ID" value="NZ_JBBMEX010000001.1"/>
</dbReference>
<dbReference type="InterPro" id="IPR002725">
    <property type="entry name" value="YgjP-like_metallopeptidase"/>
</dbReference>
<accession>A0ABV1HAS3</accession>
<dbReference type="Gene3D" id="3.30.2010.10">
    <property type="entry name" value="Metalloproteases ('zincins'), catalytic domain"/>
    <property type="match status" value="1"/>
</dbReference>
<keyword evidence="2" id="KW-0645">Protease</keyword>
<dbReference type="EC" id="3.4.-.-" evidence="2"/>
<evidence type="ECO:0000313" key="2">
    <source>
        <dbReference type="EMBL" id="MEQ2556442.1"/>
    </source>
</evidence>
<sequence length="250" mass="29622">MDKYRTKNMTTPKEYHNIQLKNITLTYLLERKPVKNINLRIKSDGSVCVSANNRVPVWRIEEFIIEKQDYIERAIREYSKKNTQELASKQYVDGETFGFLGKSLCLKVKEAETERVETDGTYLCLYLKQTENFTKKERLVQQWFKEQTVQVFSEIIESVYPQFEKYGVPYPKITIRSMTSRWGSCQPVKARITLNAWLIATPKGCIEYVVVHEFAHFIHPNHSKQFWAFVESMMPDYRERKTMLRGYGTR</sequence>
<dbReference type="GO" id="GO:0008237">
    <property type="term" value="F:metallopeptidase activity"/>
    <property type="evidence" value="ECO:0007669"/>
    <property type="project" value="UniProtKB-KW"/>
</dbReference>
<protein>
    <submittedName>
        <fullName evidence="2">SprT family zinc-dependent metalloprotease</fullName>
        <ecNumber evidence="2">3.4.-.-</ecNumber>
    </submittedName>
</protein>
<keyword evidence="3" id="KW-1185">Reference proteome</keyword>
<gene>
    <name evidence="2" type="ORF">WMO43_00920</name>
</gene>
<dbReference type="Proteomes" id="UP001454489">
    <property type="component" value="Unassembled WGS sequence"/>
</dbReference>
<dbReference type="EMBL" id="JBBMEX010000001">
    <property type="protein sequence ID" value="MEQ2556442.1"/>
    <property type="molecule type" value="Genomic_DNA"/>
</dbReference>
<evidence type="ECO:0000259" key="1">
    <source>
        <dbReference type="Pfam" id="PF01863"/>
    </source>
</evidence>
<organism evidence="2 3">
    <name type="scientific">Maccoyibacter intestinihominis</name>
    <dbReference type="NCBI Taxonomy" id="3133499"/>
    <lineage>
        <taxon>Bacteria</taxon>
        <taxon>Bacillati</taxon>
        <taxon>Bacillota</taxon>
        <taxon>Clostridia</taxon>
        <taxon>Lachnospirales</taxon>
        <taxon>Lachnospiraceae</taxon>
        <taxon>Maccoyibacter</taxon>
    </lineage>
</organism>
<dbReference type="PANTHER" id="PTHR30399">
    <property type="entry name" value="UNCHARACTERIZED PROTEIN YGJP"/>
    <property type="match status" value="1"/>
</dbReference>
<keyword evidence="2" id="KW-0378">Hydrolase</keyword>
<name>A0ABV1HAS3_9FIRM</name>
<feature type="domain" description="YgjP-like metallopeptidase" evidence="1">
    <location>
        <begin position="35"/>
        <end position="245"/>
    </location>
</feature>